<comment type="similarity">
    <text evidence="2">Belongs to the DsbB family. BdbC subfamily.</text>
</comment>
<keyword evidence="14" id="KW-1185">Reference proteome</keyword>
<accession>A0ABZ1AW06</accession>
<keyword evidence="7" id="KW-0560">Oxidoreductase</keyword>
<proteinExistence type="inferred from homology"/>
<keyword evidence="10" id="KW-0143">Chaperone</keyword>
<evidence type="ECO:0000256" key="5">
    <source>
        <dbReference type="ARBA" id="ARBA00022982"/>
    </source>
</evidence>
<dbReference type="PROSITE" id="PS51257">
    <property type="entry name" value="PROKAR_LIPOPROTEIN"/>
    <property type="match status" value="1"/>
</dbReference>
<evidence type="ECO:0000256" key="11">
    <source>
        <dbReference type="ARBA" id="ARBA00023284"/>
    </source>
</evidence>
<evidence type="ECO:0000313" key="13">
    <source>
        <dbReference type="EMBL" id="WRL48652.1"/>
    </source>
</evidence>
<dbReference type="PANTHER" id="PTHR43469">
    <property type="entry name" value="DISULFIDE FORMATION PROTEIN-RELATED"/>
    <property type="match status" value="1"/>
</dbReference>
<feature type="transmembrane region" description="Helical" evidence="12">
    <location>
        <begin position="78"/>
        <end position="97"/>
    </location>
</feature>
<sequence>MTKIDRCLRGNTLFGTAWFLMLACFGVSSVATLGTLALSGIMQLPCCVLCLYQRIFLFPLVPVSFAGLIIFDRRVVYFALPLAGIGWLLAVVHLLLITETIPAAEAFKSCIQGIRDSKLQANMWFGFETIPLLSTVAFSVIGALLVAAHFKSSK</sequence>
<comment type="subcellular location">
    <subcellularLocation>
        <location evidence="1">Membrane</location>
        <topology evidence="1">Multi-pass membrane protein</topology>
    </subcellularLocation>
</comment>
<name>A0ABZ1AW06_AROEV</name>
<keyword evidence="8 12" id="KW-0472">Membrane</keyword>
<dbReference type="InterPro" id="IPR003752">
    <property type="entry name" value="DiS_bond_form_DsbB/BdbC"/>
</dbReference>
<dbReference type="Pfam" id="PF02600">
    <property type="entry name" value="DsbB"/>
    <property type="match status" value="1"/>
</dbReference>
<evidence type="ECO:0000256" key="6">
    <source>
        <dbReference type="ARBA" id="ARBA00022989"/>
    </source>
</evidence>
<evidence type="ECO:0000256" key="1">
    <source>
        <dbReference type="ARBA" id="ARBA00004141"/>
    </source>
</evidence>
<evidence type="ECO:0000256" key="8">
    <source>
        <dbReference type="ARBA" id="ARBA00023136"/>
    </source>
</evidence>
<keyword evidence="11" id="KW-0676">Redox-active center</keyword>
<dbReference type="Gene3D" id="1.20.1550.10">
    <property type="entry name" value="DsbB-like"/>
    <property type="match status" value="1"/>
</dbReference>
<keyword evidence="5" id="KW-0249">Electron transport</keyword>
<keyword evidence="9" id="KW-1015">Disulfide bond</keyword>
<evidence type="ECO:0000256" key="2">
    <source>
        <dbReference type="ARBA" id="ARBA00007602"/>
    </source>
</evidence>
<evidence type="ECO:0000256" key="7">
    <source>
        <dbReference type="ARBA" id="ARBA00023002"/>
    </source>
</evidence>
<evidence type="ECO:0000256" key="10">
    <source>
        <dbReference type="ARBA" id="ARBA00023186"/>
    </source>
</evidence>
<evidence type="ECO:0000256" key="9">
    <source>
        <dbReference type="ARBA" id="ARBA00023157"/>
    </source>
</evidence>
<feature type="transmembrane region" description="Helical" evidence="12">
    <location>
        <begin position="51"/>
        <end position="71"/>
    </location>
</feature>
<dbReference type="EMBL" id="CP141259">
    <property type="protein sequence ID" value="WRL48652.1"/>
    <property type="molecule type" value="Genomic_DNA"/>
</dbReference>
<keyword evidence="4 12" id="KW-0812">Transmembrane</keyword>
<dbReference type="RefSeq" id="WP_018992698.1">
    <property type="nucleotide sequence ID" value="NZ_CP141259.1"/>
</dbReference>
<reference evidence="13 14" key="1">
    <citation type="submission" date="2023-12" db="EMBL/GenBank/DDBJ databases">
        <title>A. evansii MAY27, complete genome.</title>
        <authorList>
            <person name="Wang Y."/>
        </authorList>
    </citation>
    <scope>NUCLEOTIDE SEQUENCE [LARGE SCALE GENOMIC DNA]</scope>
    <source>
        <strain evidence="13 14">MAY27</strain>
    </source>
</reference>
<dbReference type="SUPFAM" id="SSF158442">
    <property type="entry name" value="DsbB-like"/>
    <property type="match status" value="1"/>
</dbReference>
<dbReference type="InterPro" id="IPR012187">
    <property type="entry name" value="Disulphide_bond_form_BdbC"/>
</dbReference>
<organism evidence="13 14">
    <name type="scientific">Aromatoleum evansii</name>
    <name type="common">Azoarcus evansii</name>
    <dbReference type="NCBI Taxonomy" id="59406"/>
    <lineage>
        <taxon>Bacteria</taxon>
        <taxon>Pseudomonadati</taxon>
        <taxon>Pseudomonadota</taxon>
        <taxon>Betaproteobacteria</taxon>
        <taxon>Rhodocyclales</taxon>
        <taxon>Rhodocyclaceae</taxon>
        <taxon>Aromatoleum</taxon>
    </lineage>
</organism>
<feature type="transmembrane region" description="Helical" evidence="12">
    <location>
        <begin position="12"/>
        <end position="39"/>
    </location>
</feature>
<evidence type="ECO:0000256" key="3">
    <source>
        <dbReference type="ARBA" id="ARBA00022448"/>
    </source>
</evidence>
<keyword evidence="3" id="KW-0813">Transport</keyword>
<evidence type="ECO:0000313" key="14">
    <source>
        <dbReference type="Proteomes" id="UP001626593"/>
    </source>
</evidence>
<evidence type="ECO:0000256" key="4">
    <source>
        <dbReference type="ARBA" id="ARBA00022692"/>
    </source>
</evidence>
<dbReference type="Proteomes" id="UP001626593">
    <property type="component" value="Chromosome"/>
</dbReference>
<feature type="transmembrane region" description="Helical" evidence="12">
    <location>
        <begin position="130"/>
        <end position="150"/>
    </location>
</feature>
<dbReference type="InterPro" id="IPR023380">
    <property type="entry name" value="DsbB-like_sf"/>
</dbReference>
<gene>
    <name evidence="13" type="ORF">U5817_11535</name>
</gene>
<keyword evidence="6 12" id="KW-1133">Transmembrane helix</keyword>
<evidence type="ECO:0000256" key="12">
    <source>
        <dbReference type="SAM" id="Phobius"/>
    </source>
</evidence>
<dbReference type="PANTHER" id="PTHR43469:SF1">
    <property type="entry name" value="SPBETA PROPHAGE-DERIVED DISULFIDE BOND FORMATION PROTEIN B"/>
    <property type="match status" value="1"/>
</dbReference>
<protein>
    <submittedName>
        <fullName evidence="13">Disulfide bond formation protein B</fullName>
    </submittedName>
</protein>